<protein>
    <submittedName>
        <fullName evidence="1">Uncharacterized protein</fullName>
    </submittedName>
</protein>
<name>A0A4R6FSL6_9SPHN</name>
<comment type="caution">
    <text evidence="1">The sequence shown here is derived from an EMBL/GenBank/DDBJ whole genome shotgun (WGS) entry which is preliminary data.</text>
</comment>
<dbReference type="EMBL" id="SNWD01000004">
    <property type="protein sequence ID" value="TDN83785.1"/>
    <property type="molecule type" value="Genomic_DNA"/>
</dbReference>
<keyword evidence="2" id="KW-1185">Reference proteome</keyword>
<sequence length="220" mass="24554">MQQRLWCDEKVGLPERFSIALTIFGYTPDRKLGVELTMSARMKPADGAMTLAEMKEFASFSAATQRYIRRSLDIGLDREDALSRWSRDVVEAASIRAQARLYDRLPDIRATVPDDSAIEAVEPFLAPLVSVSAFDLGQSRLPAFAAYRFLYERLIGAEVRPWLPAAFCAASAMPQLHPDLRRKLLQSISEAAATASGWSVRQPSFFPSWVEKVDSNALPN</sequence>
<gene>
    <name evidence="1" type="ORF">EV664_104271</name>
</gene>
<evidence type="ECO:0000313" key="1">
    <source>
        <dbReference type="EMBL" id="TDN83785.1"/>
    </source>
</evidence>
<dbReference type="Proteomes" id="UP000295493">
    <property type="component" value="Unassembled WGS sequence"/>
</dbReference>
<dbReference type="AlphaFoldDB" id="A0A4R6FSL6"/>
<proteinExistence type="predicted"/>
<organism evidence="1 2">
    <name type="scientific">Stakelama pacifica</name>
    <dbReference type="NCBI Taxonomy" id="517720"/>
    <lineage>
        <taxon>Bacteria</taxon>
        <taxon>Pseudomonadati</taxon>
        <taxon>Pseudomonadota</taxon>
        <taxon>Alphaproteobacteria</taxon>
        <taxon>Sphingomonadales</taxon>
        <taxon>Sphingomonadaceae</taxon>
        <taxon>Stakelama</taxon>
    </lineage>
</organism>
<evidence type="ECO:0000313" key="2">
    <source>
        <dbReference type="Proteomes" id="UP000295493"/>
    </source>
</evidence>
<accession>A0A4R6FSL6</accession>
<reference evidence="1 2" key="1">
    <citation type="submission" date="2019-03" db="EMBL/GenBank/DDBJ databases">
        <title>Genomic Encyclopedia of Type Strains, Phase IV (KMG-IV): sequencing the most valuable type-strain genomes for metagenomic binning, comparative biology and taxonomic classification.</title>
        <authorList>
            <person name="Goeker M."/>
        </authorList>
    </citation>
    <scope>NUCLEOTIDE SEQUENCE [LARGE SCALE GENOMIC DNA]</scope>
    <source>
        <strain evidence="1 2">DSM 25059</strain>
    </source>
</reference>